<feature type="signal peptide" evidence="2">
    <location>
        <begin position="1"/>
        <end position="26"/>
    </location>
</feature>
<sequence length="72" mass="7941">MRSKTLYHRTLLLLLVASETWYDGGGDGRNRKARLVKIRRVRIGDDEGRSLGVSSGESFGEENITHPNSPGG</sequence>
<evidence type="ECO:0000313" key="4">
    <source>
        <dbReference type="Proteomes" id="UP000236291"/>
    </source>
</evidence>
<feature type="chain" id="PRO_5014368315" description="Secreted protein" evidence="2">
    <location>
        <begin position="27"/>
        <end position="72"/>
    </location>
</feature>
<dbReference type="Proteomes" id="UP000236291">
    <property type="component" value="Unassembled WGS sequence"/>
</dbReference>
<feature type="region of interest" description="Disordered" evidence="1">
    <location>
        <begin position="47"/>
        <end position="72"/>
    </location>
</feature>
<dbReference type="AlphaFoldDB" id="A0A2K3K292"/>
<reference evidence="3 4" key="1">
    <citation type="journal article" date="2014" name="Am. J. Bot.">
        <title>Genome assembly and annotation for red clover (Trifolium pratense; Fabaceae).</title>
        <authorList>
            <person name="Istvanek J."/>
            <person name="Jaros M."/>
            <person name="Krenek A."/>
            <person name="Repkova J."/>
        </authorList>
    </citation>
    <scope>NUCLEOTIDE SEQUENCE [LARGE SCALE GENOMIC DNA]</scope>
    <source>
        <strain evidence="4">cv. Tatra</strain>
        <tissue evidence="3">Young leaves</tissue>
    </source>
</reference>
<proteinExistence type="predicted"/>
<reference evidence="3 4" key="2">
    <citation type="journal article" date="2017" name="Front. Plant Sci.">
        <title>Gene Classification and Mining of Molecular Markers Useful in Red Clover (Trifolium pratense) Breeding.</title>
        <authorList>
            <person name="Istvanek J."/>
            <person name="Dluhosova J."/>
            <person name="Dluhos P."/>
            <person name="Patkova L."/>
            <person name="Nedelnik J."/>
            <person name="Repkova J."/>
        </authorList>
    </citation>
    <scope>NUCLEOTIDE SEQUENCE [LARGE SCALE GENOMIC DNA]</scope>
    <source>
        <strain evidence="4">cv. Tatra</strain>
        <tissue evidence="3">Young leaves</tissue>
    </source>
</reference>
<accession>A0A2K3K292</accession>
<name>A0A2K3K292_TRIPR</name>
<evidence type="ECO:0000256" key="1">
    <source>
        <dbReference type="SAM" id="MobiDB-lite"/>
    </source>
</evidence>
<evidence type="ECO:0000313" key="3">
    <source>
        <dbReference type="EMBL" id="PNX60413.1"/>
    </source>
</evidence>
<organism evidence="3 4">
    <name type="scientific">Trifolium pratense</name>
    <name type="common">Red clover</name>
    <dbReference type="NCBI Taxonomy" id="57577"/>
    <lineage>
        <taxon>Eukaryota</taxon>
        <taxon>Viridiplantae</taxon>
        <taxon>Streptophyta</taxon>
        <taxon>Embryophyta</taxon>
        <taxon>Tracheophyta</taxon>
        <taxon>Spermatophyta</taxon>
        <taxon>Magnoliopsida</taxon>
        <taxon>eudicotyledons</taxon>
        <taxon>Gunneridae</taxon>
        <taxon>Pentapetalae</taxon>
        <taxon>rosids</taxon>
        <taxon>fabids</taxon>
        <taxon>Fabales</taxon>
        <taxon>Fabaceae</taxon>
        <taxon>Papilionoideae</taxon>
        <taxon>50 kb inversion clade</taxon>
        <taxon>NPAAA clade</taxon>
        <taxon>Hologalegina</taxon>
        <taxon>IRL clade</taxon>
        <taxon>Trifolieae</taxon>
        <taxon>Trifolium</taxon>
    </lineage>
</organism>
<evidence type="ECO:0000256" key="2">
    <source>
        <dbReference type="SAM" id="SignalP"/>
    </source>
</evidence>
<evidence type="ECO:0008006" key="5">
    <source>
        <dbReference type="Google" id="ProtNLM"/>
    </source>
</evidence>
<gene>
    <name evidence="3" type="ORF">L195_g060168</name>
</gene>
<dbReference type="EMBL" id="ASHM01136573">
    <property type="protein sequence ID" value="PNX60413.1"/>
    <property type="molecule type" value="Genomic_DNA"/>
</dbReference>
<comment type="caution">
    <text evidence="3">The sequence shown here is derived from an EMBL/GenBank/DDBJ whole genome shotgun (WGS) entry which is preliminary data.</text>
</comment>
<keyword evidence="2" id="KW-0732">Signal</keyword>
<protein>
    <recommendedName>
        <fullName evidence="5">Secreted protein</fullName>
    </recommendedName>
</protein>